<keyword evidence="1" id="KW-0812">Transmembrane</keyword>
<dbReference type="STRING" id="1633631.GCA_001442925_01235"/>
<accession>A0A0P1M0M1</accession>
<evidence type="ECO:0000256" key="1">
    <source>
        <dbReference type="SAM" id="Phobius"/>
    </source>
</evidence>
<evidence type="ECO:0000313" key="3">
    <source>
        <dbReference type="Proteomes" id="UP000182011"/>
    </source>
</evidence>
<reference evidence="2 3" key="1">
    <citation type="submission" date="2015-11" db="EMBL/GenBank/DDBJ databases">
        <authorList>
            <person name="Zhang Y."/>
            <person name="Guo Z."/>
        </authorList>
    </citation>
    <scope>NUCLEOTIDE SEQUENCE [LARGE SCALE GENOMIC DNA]</scope>
    <source>
        <strain evidence="2">JGI-4</strain>
    </source>
</reference>
<dbReference type="OrthoDB" id="9792508at2"/>
<feature type="transmembrane region" description="Helical" evidence="1">
    <location>
        <begin position="76"/>
        <end position="96"/>
    </location>
</feature>
<evidence type="ECO:0008006" key="4">
    <source>
        <dbReference type="Google" id="ProtNLM"/>
    </source>
</evidence>
<accession>A0A0P1LLC4</accession>
<keyword evidence="1" id="KW-1133">Transmembrane helix</keyword>
<sequence length="203" mass="22983">MRLGFILIFLFFFVQFLHPQSDTASFDLLPKKLSLVEKTLWGKQGLFRIIGIAPLTMESREKELKLRRTMLSLHQLGGFVTVGLMAMTVYYGQQVFNGKYELINKHRGFVRATVVSYYLTASLSLFSPPPLVRREKETSSISIHKALAWVHFAGMLSTPILGLSTRKTLDPDKAARLRQIHRVSGYITLASLTGAMIVVTFFK</sequence>
<feature type="transmembrane region" description="Helical" evidence="1">
    <location>
        <begin position="108"/>
        <end position="126"/>
    </location>
</feature>
<keyword evidence="1" id="KW-0472">Membrane</keyword>
<name>A0A0P1LEV3_9BACT</name>
<dbReference type="AlphaFoldDB" id="A0A0P1LEV3"/>
<dbReference type="EMBL" id="FAOP01000005">
    <property type="protein sequence ID" value="CUU05401.1"/>
    <property type="molecule type" value="Genomic_DNA"/>
</dbReference>
<accession>A0A0P1LEV3</accession>
<evidence type="ECO:0000313" key="2">
    <source>
        <dbReference type="EMBL" id="CUU05401.1"/>
    </source>
</evidence>
<feature type="transmembrane region" description="Helical" evidence="1">
    <location>
        <begin position="183"/>
        <end position="202"/>
    </location>
</feature>
<accession>A0A0P1P265</accession>
<accession>A0A0P1P832</accession>
<dbReference type="Proteomes" id="UP000182011">
    <property type="component" value="Unassembled WGS sequence"/>
</dbReference>
<feature type="transmembrane region" description="Helical" evidence="1">
    <location>
        <begin position="146"/>
        <end position="163"/>
    </location>
</feature>
<organism evidence="2 3">
    <name type="scientific">Candidatus Kryptonium thompsonii</name>
    <dbReference type="NCBI Taxonomy" id="1633631"/>
    <lineage>
        <taxon>Bacteria</taxon>
        <taxon>Pseudomonadati</taxon>
        <taxon>Candidatus Kryptoniota</taxon>
        <taxon>Candidatus Kryptonium</taxon>
    </lineage>
</organism>
<protein>
    <recommendedName>
        <fullName evidence="4">Cytochrome b561</fullName>
    </recommendedName>
</protein>
<gene>
    <name evidence="2" type="ORF">JGI4_01240</name>
</gene>
<accession>A0A0P1M8G5</accession>
<proteinExistence type="predicted"/>
<dbReference type="RefSeq" id="WP_075426352.1">
    <property type="nucleotide sequence ID" value="NZ_CZVJ01000002.1"/>
</dbReference>
<accession>A0A0P1LQ94</accession>
<accession>A0A0S4N2S9</accession>
<accession>A0A0P1LRL7</accession>